<feature type="region of interest" description="Disordered" evidence="1">
    <location>
        <begin position="92"/>
        <end position="121"/>
    </location>
</feature>
<evidence type="ECO:0000313" key="3">
    <source>
        <dbReference type="Proteomes" id="UP000246661"/>
    </source>
</evidence>
<proteinExistence type="predicted"/>
<dbReference type="RefSeq" id="WP_110004084.1">
    <property type="nucleotide sequence ID" value="NZ_QGTX01000001.1"/>
</dbReference>
<name>A0A317QEK5_9ACTN</name>
<dbReference type="Proteomes" id="UP000246661">
    <property type="component" value="Unassembled WGS sequence"/>
</dbReference>
<sequence length="487" mass="50704">MSTDDTGVVFPAGPDGRRSTAAVGRAVVADALRPVDPTGARAAGSETNWRAGYLVHFRRLVEAGLASPEAALTVAGAGLDAVHARLRVTGDGGEQPLAALPDAPAGRAPATREVTGTAEPEREFSLPFHGRRLRGDDLLRQVDSWVERGIAEPTLADAVRTVAAHPEWLALPGRTVVVLGAGAEMGPLTALLRWGATVAGVDLPRPDLWRRVLDTARRGAGRLLVPAGPGDGDLAATAGADLVREVPAVADWVAGLPGAPVLGDYVYADGATNVRVSAAVDALTLRLQRDRPDLALAFLATPTDVFAVPGDAVEQSVRAYAGRSRAGKLLGRPLRTLSAGRLLQRAYVPGADPGISDSLVAQQGPNYALAKRLQRWRATVARAAGTTVSMNVAPPTRTRSVVKNRALAAAYAGAHRFGVEVFEPATSNVLMAALLVHDLHTDGGPRHDQPWQDEAYAAVHGGLWRAAYAPRSALGLAAVLGLGAARG</sequence>
<dbReference type="AlphaFoldDB" id="A0A317QEK5"/>
<accession>A0A317QEK5</accession>
<dbReference type="EMBL" id="QGTX01000001">
    <property type="protein sequence ID" value="PWW21144.1"/>
    <property type="molecule type" value="Genomic_DNA"/>
</dbReference>
<dbReference type="OrthoDB" id="1917183at2"/>
<comment type="caution">
    <text evidence="2">The sequence shown here is derived from an EMBL/GenBank/DDBJ whole genome shotgun (WGS) entry which is preliminary data.</text>
</comment>
<organism evidence="2 3">
    <name type="scientific">Geodermatophilus normandii</name>
    <dbReference type="NCBI Taxonomy" id="1137989"/>
    <lineage>
        <taxon>Bacteria</taxon>
        <taxon>Bacillati</taxon>
        <taxon>Actinomycetota</taxon>
        <taxon>Actinomycetes</taxon>
        <taxon>Geodermatophilales</taxon>
        <taxon>Geodermatophilaceae</taxon>
        <taxon>Geodermatophilus</taxon>
    </lineage>
</organism>
<gene>
    <name evidence="2" type="ORF">JD79_00272</name>
</gene>
<evidence type="ECO:0000313" key="2">
    <source>
        <dbReference type="EMBL" id="PWW21144.1"/>
    </source>
</evidence>
<evidence type="ECO:0000256" key="1">
    <source>
        <dbReference type="SAM" id="MobiDB-lite"/>
    </source>
</evidence>
<reference evidence="3" key="1">
    <citation type="submission" date="2018-05" db="EMBL/GenBank/DDBJ databases">
        <authorList>
            <person name="Klenk H.-P."/>
            <person name="Huntemann M."/>
            <person name="Clum A."/>
            <person name="Pillay M."/>
            <person name="Palaniappan K."/>
            <person name="Varghese N."/>
            <person name="Mikhailova N."/>
            <person name="Stamatis D."/>
            <person name="Reddy T."/>
            <person name="Daum C."/>
            <person name="Shapiro N."/>
            <person name="Ivanova N."/>
            <person name="Kyrpides N."/>
            <person name="Woyke T."/>
        </authorList>
    </citation>
    <scope>NUCLEOTIDE SEQUENCE [LARGE SCALE GENOMIC DNA]</scope>
    <source>
        <strain evidence="3">DSM 45417</strain>
    </source>
</reference>
<protein>
    <submittedName>
        <fullName evidence="2">Uncharacterized protein</fullName>
    </submittedName>
</protein>
<keyword evidence="3" id="KW-1185">Reference proteome</keyword>